<sequence length="93" mass="9744">MPIIKNSPVSRDGRVTRGTTLVGCSALLYRQGLPHSLPAITITGQPDPAYYQIKESGFSQATPGRPSVVSPDRARTLPGSLTGSATYSSPSSL</sequence>
<proteinExistence type="predicted"/>
<protein>
    <submittedName>
        <fullName evidence="2">Uncharacterized protein</fullName>
    </submittedName>
</protein>
<feature type="compositionally biased region" description="Polar residues" evidence="1">
    <location>
        <begin position="79"/>
        <end position="93"/>
    </location>
</feature>
<dbReference type="Proteomes" id="UP000197032">
    <property type="component" value="Unassembled WGS sequence"/>
</dbReference>
<name>A0A1Z5HQP3_9FIRM</name>
<gene>
    <name evidence="2" type="ORF">KKC1_10140</name>
</gene>
<reference evidence="3" key="1">
    <citation type="journal article" date="2017" name="Appl. Environ. Microbiol.">
        <title>Genomic analysis of Calderihabitans maritimus KKC1, a thermophilic hydrogenogenic carboxydotrophic bacterium isolated from marine sediment.</title>
        <authorList>
            <person name="Omae K."/>
            <person name="Yoneda Y."/>
            <person name="Fukuyama Y."/>
            <person name="Yoshida T."/>
            <person name="Sako Y."/>
        </authorList>
    </citation>
    <scope>NUCLEOTIDE SEQUENCE [LARGE SCALE GENOMIC DNA]</scope>
    <source>
        <strain evidence="3">KKC1</strain>
    </source>
</reference>
<dbReference type="EMBL" id="BDGJ01000035">
    <property type="protein sequence ID" value="GAW91853.1"/>
    <property type="molecule type" value="Genomic_DNA"/>
</dbReference>
<organism evidence="2 3">
    <name type="scientific">Calderihabitans maritimus</name>
    <dbReference type="NCBI Taxonomy" id="1246530"/>
    <lineage>
        <taxon>Bacteria</taxon>
        <taxon>Bacillati</taxon>
        <taxon>Bacillota</taxon>
        <taxon>Clostridia</taxon>
        <taxon>Neomoorellales</taxon>
        <taxon>Calderihabitantaceae</taxon>
        <taxon>Calderihabitans</taxon>
    </lineage>
</organism>
<evidence type="ECO:0000313" key="3">
    <source>
        <dbReference type="Proteomes" id="UP000197032"/>
    </source>
</evidence>
<keyword evidence="3" id="KW-1185">Reference proteome</keyword>
<evidence type="ECO:0000313" key="2">
    <source>
        <dbReference type="EMBL" id="GAW91853.1"/>
    </source>
</evidence>
<feature type="region of interest" description="Disordered" evidence="1">
    <location>
        <begin position="57"/>
        <end position="93"/>
    </location>
</feature>
<comment type="caution">
    <text evidence="2">The sequence shown here is derived from an EMBL/GenBank/DDBJ whole genome shotgun (WGS) entry which is preliminary data.</text>
</comment>
<evidence type="ECO:0000256" key="1">
    <source>
        <dbReference type="SAM" id="MobiDB-lite"/>
    </source>
</evidence>
<accession>A0A1Z5HQP3</accession>
<dbReference type="AlphaFoldDB" id="A0A1Z5HQP3"/>